<evidence type="ECO:0008006" key="3">
    <source>
        <dbReference type="Google" id="ProtNLM"/>
    </source>
</evidence>
<name>A0ABT9EA98_9PROT</name>
<dbReference type="RefSeq" id="WP_305107963.1">
    <property type="nucleotide sequence ID" value="NZ_JAUTWS010000070.1"/>
</dbReference>
<keyword evidence="2" id="KW-1185">Reference proteome</keyword>
<dbReference type="Proteomes" id="UP001243009">
    <property type="component" value="Unassembled WGS sequence"/>
</dbReference>
<evidence type="ECO:0000313" key="2">
    <source>
        <dbReference type="Proteomes" id="UP001243009"/>
    </source>
</evidence>
<evidence type="ECO:0000313" key="1">
    <source>
        <dbReference type="EMBL" id="MDO9713103.1"/>
    </source>
</evidence>
<organism evidence="1 2">
    <name type="scientific">Paracraurococcus lichenis</name>
    <dbReference type="NCBI Taxonomy" id="3064888"/>
    <lineage>
        <taxon>Bacteria</taxon>
        <taxon>Pseudomonadati</taxon>
        <taxon>Pseudomonadota</taxon>
        <taxon>Alphaproteobacteria</taxon>
        <taxon>Acetobacterales</taxon>
        <taxon>Roseomonadaceae</taxon>
        <taxon>Paracraurococcus</taxon>
    </lineage>
</organism>
<reference evidence="1 2" key="1">
    <citation type="submission" date="2023-08" db="EMBL/GenBank/DDBJ databases">
        <title>The draft genome sequence of Paracraurococcus sp. LOR1-02.</title>
        <authorList>
            <person name="Kingkaew E."/>
            <person name="Tanasupawat S."/>
        </authorList>
    </citation>
    <scope>NUCLEOTIDE SEQUENCE [LARGE SCALE GENOMIC DNA]</scope>
    <source>
        <strain evidence="1 2">LOR1-02</strain>
    </source>
</reference>
<sequence>MLLPYRYRRRLAYWKFDRVAGGILDTPPMPVVRPERCTIVSMVRPRDILMYLVSMKAFYRRIGGGRIVAIVDRDTPRSGYEMLARHLPGIEFQVLEDIDVGPCQRGGTLERILYILDRAEQGEYVVQVDADVMPTGPDIAELVRCVETRTAFTMADGATIIPVREAAAFARTMTPDYIGDFAEGLFDRMPDADELRYVRGSSGLAGFAPGGFPRRRIEAFHREMEALVGPARWREWGTEQCASNFAVANTPGGITLPYPQYTSFHPGCDRTVAKMYHFIGTYRFDEGVFAGLARAEITALKGEAAPLSRVA</sequence>
<protein>
    <recommendedName>
        <fullName evidence="3">Glycosyltransferase</fullName>
    </recommendedName>
</protein>
<dbReference type="EMBL" id="JAUTWS010000070">
    <property type="protein sequence ID" value="MDO9713103.1"/>
    <property type="molecule type" value="Genomic_DNA"/>
</dbReference>
<comment type="caution">
    <text evidence="1">The sequence shown here is derived from an EMBL/GenBank/DDBJ whole genome shotgun (WGS) entry which is preliminary data.</text>
</comment>
<proteinExistence type="predicted"/>
<accession>A0ABT9EA98</accession>
<gene>
    <name evidence="1" type="ORF">Q7A36_32545</name>
</gene>